<sequence>MSKDIISSSAGLVPQTLSDAIHKILEANYWGFALATMLLGISLCQGYIFFSRHNNSRGLKIFDLGCIFLNIIFYFFAPELRTTIQPPHVVLEVNVASKVLDQFRPLASMATISQQSLTLLVAESICTTMITFLTQLFFAVRIYRVDERKHIFPILVSVFAILAAAAGITKAVFIQVIQSFVSLQDIKYVAAVVSEGSLATVGDILATIAMCTKFVRSTKNSSRLDSVIKTLFLYALNRGVIVMSAQILIVIVYVSWASDLYWVVIHMSLGKVYVITLLSMLNARAKLRSEAIEAMTEEAVGSTFTRDPDLPDYTSMNVASNLRPSGSLRSVPTKTDVFNDSNRLGYDGEKVEHVVNHENSDIEASLSPRRFYISVD</sequence>
<dbReference type="AlphaFoldDB" id="A0A4Y7PZH4"/>
<accession>A0A4Y7PZH4</accession>
<dbReference type="PANTHER" id="PTHR40465:SF1">
    <property type="entry name" value="DUF6534 DOMAIN-CONTAINING PROTEIN"/>
    <property type="match status" value="1"/>
</dbReference>
<keyword evidence="1" id="KW-0472">Membrane</keyword>
<protein>
    <recommendedName>
        <fullName evidence="2">DUF6534 domain-containing protein</fullName>
    </recommendedName>
</protein>
<proteinExistence type="predicted"/>
<feature type="transmembrane region" description="Helical" evidence="1">
    <location>
        <begin position="28"/>
        <end position="49"/>
    </location>
</feature>
<evidence type="ECO:0000259" key="2">
    <source>
        <dbReference type="Pfam" id="PF20152"/>
    </source>
</evidence>
<dbReference type="OrthoDB" id="2792702at2759"/>
<dbReference type="InterPro" id="IPR045339">
    <property type="entry name" value="DUF6534"/>
</dbReference>
<dbReference type="STRING" id="50990.A0A4Y7PZH4"/>
<feature type="transmembrane region" description="Helical" evidence="1">
    <location>
        <begin position="152"/>
        <end position="176"/>
    </location>
</feature>
<feature type="non-terminal residue" evidence="3">
    <location>
        <position position="1"/>
    </location>
</feature>
<feature type="transmembrane region" description="Helical" evidence="1">
    <location>
        <begin position="260"/>
        <end position="281"/>
    </location>
</feature>
<dbReference type="VEuPathDB" id="FungiDB:BD410DRAFT_899817"/>
<feature type="domain" description="DUF6534" evidence="2">
    <location>
        <begin position="200"/>
        <end position="285"/>
    </location>
</feature>
<feature type="transmembrane region" description="Helical" evidence="1">
    <location>
        <begin position="188"/>
        <end position="210"/>
    </location>
</feature>
<dbReference type="Pfam" id="PF20152">
    <property type="entry name" value="DUF6534"/>
    <property type="match status" value="1"/>
</dbReference>
<feature type="transmembrane region" description="Helical" evidence="1">
    <location>
        <begin position="61"/>
        <end position="77"/>
    </location>
</feature>
<organism evidence="3 4">
    <name type="scientific">Rickenella mellea</name>
    <dbReference type="NCBI Taxonomy" id="50990"/>
    <lineage>
        <taxon>Eukaryota</taxon>
        <taxon>Fungi</taxon>
        <taxon>Dikarya</taxon>
        <taxon>Basidiomycota</taxon>
        <taxon>Agaricomycotina</taxon>
        <taxon>Agaricomycetes</taxon>
        <taxon>Hymenochaetales</taxon>
        <taxon>Rickenellaceae</taxon>
        <taxon>Rickenella</taxon>
    </lineage>
</organism>
<evidence type="ECO:0000256" key="1">
    <source>
        <dbReference type="SAM" id="Phobius"/>
    </source>
</evidence>
<gene>
    <name evidence="3" type="ORF">BD410DRAFT_899817</name>
</gene>
<keyword evidence="1" id="KW-0812">Transmembrane</keyword>
<feature type="transmembrane region" description="Helical" evidence="1">
    <location>
        <begin position="231"/>
        <end position="254"/>
    </location>
</feature>
<keyword evidence="1" id="KW-1133">Transmembrane helix</keyword>
<evidence type="ECO:0000313" key="3">
    <source>
        <dbReference type="EMBL" id="TDL20029.1"/>
    </source>
</evidence>
<keyword evidence="4" id="KW-1185">Reference proteome</keyword>
<dbReference type="Proteomes" id="UP000294933">
    <property type="component" value="Unassembled WGS sequence"/>
</dbReference>
<dbReference type="EMBL" id="ML170191">
    <property type="protein sequence ID" value="TDL20029.1"/>
    <property type="molecule type" value="Genomic_DNA"/>
</dbReference>
<reference evidence="3 4" key="1">
    <citation type="submission" date="2018-06" db="EMBL/GenBank/DDBJ databases">
        <title>A transcriptomic atlas of mushroom development highlights an independent origin of complex multicellularity.</title>
        <authorList>
            <consortium name="DOE Joint Genome Institute"/>
            <person name="Krizsan K."/>
            <person name="Almasi E."/>
            <person name="Merenyi Z."/>
            <person name="Sahu N."/>
            <person name="Viragh M."/>
            <person name="Koszo T."/>
            <person name="Mondo S."/>
            <person name="Kiss B."/>
            <person name="Balint B."/>
            <person name="Kues U."/>
            <person name="Barry K."/>
            <person name="Hegedus J.C."/>
            <person name="Henrissat B."/>
            <person name="Johnson J."/>
            <person name="Lipzen A."/>
            <person name="Ohm R."/>
            <person name="Nagy I."/>
            <person name="Pangilinan J."/>
            <person name="Yan J."/>
            <person name="Xiong Y."/>
            <person name="Grigoriev I.V."/>
            <person name="Hibbett D.S."/>
            <person name="Nagy L.G."/>
        </authorList>
    </citation>
    <scope>NUCLEOTIDE SEQUENCE [LARGE SCALE GENOMIC DNA]</scope>
    <source>
        <strain evidence="3 4">SZMC22713</strain>
    </source>
</reference>
<dbReference type="PANTHER" id="PTHR40465">
    <property type="entry name" value="CHROMOSOME 1, WHOLE GENOME SHOTGUN SEQUENCE"/>
    <property type="match status" value="1"/>
</dbReference>
<evidence type="ECO:0000313" key="4">
    <source>
        <dbReference type="Proteomes" id="UP000294933"/>
    </source>
</evidence>
<feature type="transmembrane region" description="Helical" evidence="1">
    <location>
        <begin position="117"/>
        <end position="140"/>
    </location>
</feature>
<name>A0A4Y7PZH4_9AGAM</name>